<reference evidence="2" key="1">
    <citation type="journal article" date="2020" name="Nature">
        <title>Giant virus diversity and host interactions through global metagenomics.</title>
        <authorList>
            <person name="Schulz F."/>
            <person name="Roux S."/>
            <person name="Paez-Espino D."/>
            <person name="Jungbluth S."/>
            <person name="Walsh D.A."/>
            <person name="Denef V.J."/>
            <person name="McMahon K.D."/>
            <person name="Konstantinidis K.T."/>
            <person name="Eloe-Fadrosh E.A."/>
            <person name="Kyrpides N.C."/>
            <person name="Woyke T."/>
        </authorList>
    </citation>
    <scope>NUCLEOTIDE SEQUENCE</scope>
    <source>
        <strain evidence="2">GVMAG-M-3300024302-11</strain>
    </source>
</reference>
<evidence type="ECO:0000259" key="1">
    <source>
        <dbReference type="PROSITE" id="PS51352"/>
    </source>
</evidence>
<dbReference type="InterPro" id="IPR036249">
    <property type="entry name" value="Thioredoxin-like_sf"/>
</dbReference>
<accession>A0A6C0IV23</accession>
<dbReference type="EMBL" id="MN740256">
    <property type="protein sequence ID" value="QHT96390.1"/>
    <property type="molecule type" value="Genomic_DNA"/>
</dbReference>
<dbReference type="GO" id="GO:0045454">
    <property type="term" value="P:cell redox homeostasis"/>
    <property type="evidence" value="ECO:0007669"/>
    <property type="project" value="TreeGrafter"/>
</dbReference>
<dbReference type="PROSITE" id="PS51352">
    <property type="entry name" value="THIOREDOXIN_2"/>
    <property type="match status" value="1"/>
</dbReference>
<sequence>MIDIKGYDDLNNQIFENKDKVLLLYFGTSWCGPCQQLKDKIKHQQDEIKNICVLYIDCDLEENEEISSDYNISSLPTQIFVHLDKNRVVNDDMIEGYDWIKLVMTYNKIIENKNN</sequence>
<dbReference type="CDD" id="cd02947">
    <property type="entry name" value="TRX_family"/>
    <property type="match status" value="1"/>
</dbReference>
<dbReference type="PANTHER" id="PTHR43601">
    <property type="entry name" value="THIOREDOXIN, MITOCHONDRIAL"/>
    <property type="match status" value="1"/>
</dbReference>
<feature type="domain" description="Thioredoxin" evidence="1">
    <location>
        <begin position="1"/>
        <end position="115"/>
    </location>
</feature>
<proteinExistence type="predicted"/>
<dbReference type="Pfam" id="PF00085">
    <property type="entry name" value="Thioredoxin"/>
    <property type="match status" value="1"/>
</dbReference>
<dbReference type="Gene3D" id="3.40.30.10">
    <property type="entry name" value="Glutaredoxin"/>
    <property type="match status" value="1"/>
</dbReference>
<dbReference type="InterPro" id="IPR013766">
    <property type="entry name" value="Thioredoxin_domain"/>
</dbReference>
<dbReference type="PANTHER" id="PTHR43601:SF3">
    <property type="entry name" value="THIOREDOXIN, MITOCHONDRIAL"/>
    <property type="match status" value="1"/>
</dbReference>
<dbReference type="AlphaFoldDB" id="A0A6C0IV23"/>
<name>A0A6C0IV23_9ZZZZ</name>
<protein>
    <recommendedName>
        <fullName evidence="1">Thioredoxin domain-containing protein</fullName>
    </recommendedName>
</protein>
<evidence type="ECO:0000313" key="2">
    <source>
        <dbReference type="EMBL" id="QHT96390.1"/>
    </source>
</evidence>
<dbReference type="SUPFAM" id="SSF52833">
    <property type="entry name" value="Thioredoxin-like"/>
    <property type="match status" value="1"/>
</dbReference>
<organism evidence="2">
    <name type="scientific">viral metagenome</name>
    <dbReference type="NCBI Taxonomy" id="1070528"/>
    <lineage>
        <taxon>unclassified sequences</taxon>
        <taxon>metagenomes</taxon>
        <taxon>organismal metagenomes</taxon>
    </lineage>
</organism>